<dbReference type="PANTHER" id="PTHR31807:SF37">
    <property type="entry name" value="HAUS AUGMIN-LIKE COMPLEX SUBUNIT 8"/>
    <property type="match status" value="1"/>
</dbReference>
<reference evidence="3" key="1">
    <citation type="thesis" date="2021" institute="BYU ScholarsArchive" country="Provo, UT, USA">
        <title>Applications of and Algorithms for Genome Assembly and Genomic Analyses with an Emphasis on Marine Teleosts.</title>
        <authorList>
            <person name="Pickett B.D."/>
        </authorList>
    </citation>
    <scope>NUCLEOTIDE SEQUENCE</scope>
    <source>
        <strain evidence="3">HI-2016</strain>
    </source>
</reference>
<sequence>MASSRLSTVHKLQKPVVGDSNDSKDGSHNNSGNNSGTRKKTKPEGKIVKSRYQQAVNVKSATKTPAKDSPVSQKSASSRSAGGQNRSSTTHPKQSLSGQSVLNPPSLSSSTLEPSILGGNLQSTVLDGHCVRPEFDLSVIEERMASENMDMESAKELLEHQTFLMAYLTAKMESNTQKLKEEAERNLLAMMEEEEKLRQRVHKKKQQHLLLEKRKQRGELLDLQNTALAPVSAAAQQFTQDYQTFATALDTTRHELPVKSFHIQGDKGDFLEKVETCLQESEAVLRGCESGARPESERALDLLRAMKEHTQQLGQELSREFSDVLELSSLVSQQACLTQSSLEEANMGMRQTQALYMNE</sequence>
<feature type="region of interest" description="Disordered" evidence="2">
    <location>
        <begin position="1"/>
        <end position="115"/>
    </location>
</feature>
<protein>
    <recommendedName>
        <fullName evidence="5">HAUS augmin-like complex subunit 8</fullName>
    </recommendedName>
</protein>
<dbReference type="PANTHER" id="PTHR31807">
    <property type="entry name" value="AUGMIN FAMILY MEMBER"/>
    <property type="match status" value="1"/>
</dbReference>
<gene>
    <name evidence="3" type="ORF">JZ751_013588</name>
</gene>
<feature type="coiled-coil region" evidence="1">
    <location>
        <begin position="173"/>
        <end position="207"/>
    </location>
</feature>
<keyword evidence="4" id="KW-1185">Reference proteome</keyword>
<evidence type="ECO:0000256" key="1">
    <source>
        <dbReference type="SAM" id="Coils"/>
    </source>
</evidence>
<dbReference type="AlphaFoldDB" id="A0A8T2NTD0"/>
<evidence type="ECO:0000313" key="3">
    <source>
        <dbReference type="EMBL" id="KAG9343424.1"/>
    </source>
</evidence>
<feature type="compositionally biased region" description="Low complexity" evidence="2">
    <location>
        <begin position="100"/>
        <end position="115"/>
    </location>
</feature>
<dbReference type="GO" id="GO:0005813">
    <property type="term" value="C:centrosome"/>
    <property type="evidence" value="ECO:0007669"/>
    <property type="project" value="TreeGrafter"/>
</dbReference>
<dbReference type="GO" id="GO:0005737">
    <property type="term" value="C:cytoplasm"/>
    <property type="evidence" value="ECO:0007669"/>
    <property type="project" value="TreeGrafter"/>
</dbReference>
<dbReference type="OrthoDB" id="10050218at2759"/>
<evidence type="ECO:0008006" key="5">
    <source>
        <dbReference type="Google" id="ProtNLM"/>
    </source>
</evidence>
<dbReference type="GO" id="GO:0005880">
    <property type="term" value="C:nuclear microtubule"/>
    <property type="evidence" value="ECO:0007669"/>
    <property type="project" value="TreeGrafter"/>
</dbReference>
<dbReference type="GO" id="GO:0051225">
    <property type="term" value="P:spindle assembly"/>
    <property type="evidence" value="ECO:0007669"/>
    <property type="project" value="TreeGrafter"/>
</dbReference>
<name>A0A8T2NTD0_9TELE</name>
<comment type="caution">
    <text evidence="3">The sequence shown here is derived from an EMBL/GenBank/DDBJ whole genome shotgun (WGS) entry which is preliminary data.</text>
</comment>
<accession>A0A8T2NTD0</accession>
<dbReference type="Proteomes" id="UP000824540">
    <property type="component" value="Unassembled WGS sequence"/>
</dbReference>
<dbReference type="EMBL" id="JAFBMS010000023">
    <property type="protein sequence ID" value="KAG9343424.1"/>
    <property type="molecule type" value="Genomic_DNA"/>
</dbReference>
<evidence type="ECO:0000313" key="4">
    <source>
        <dbReference type="Proteomes" id="UP000824540"/>
    </source>
</evidence>
<evidence type="ECO:0000256" key="2">
    <source>
        <dbReference type="SAM" id="MobiDB-lite"/>
    </source>
</evidence>
<organism evidence="3 4">
    <name type="scientific">Albula glossodonta</name>
    <name type="common">roundjaw bonefish</name>
    <dbReference type="NCBI Taxonomy" id="121402"/>
    <lineage>
        <taxon>Eukaryota</taxon>
        <taxon>Metazoa</taxon>
        <taxon>Chordata</taxon>
        <taxon>Craniata</taxon>
        <taxon>Vertebrata</taxon>
        <taxon>Euteleostomi</taxon>
        <taxon>Actinopterygii</taxon>
        <taxon>Neopterygii</taxon>
        <taxon>Teleostei</taxon>
        <taxon>Albuliformes</taxon>
        <taxon>Albulidae</taxon>
        <taxon>Albula</taxon>
    </lineage>
</organism>
<feature type="compositionally biased region" description="Polar residues" evidence="2">
    <location>
        <begin position="70"/>
        <end position="99"/>
    </location>
</feature>
<dbReference type="GO" id="GO:0007098">
    <property type="term" value="P:centrosome cycle"/>
    <property type="evidence" value="ECO:0007669"/>
    <property type="project" value="TreeGrafter"/>
</dbReference>
<feature type="compositionally biased region" description="Polar residues" evidence="2">
    <location>
        <begin position="51"/>
        <end position="63"/>
    </location>
</feature>
<dbReference type="GO" id="GO:0008017">
    <property type="term" value="F:microtubule binding"/>
    <property type="evidence" value="ECO:0007669"/>
    <property type="project" value="TreeGrafter"/>
</dbReference>
<proteinExistence type="predicted"/>
<keyword evidence="1" id="KW-0175">Coiled coil</keyword>